<dbReference type="Pfam" id="PF00582">
    <property type="entry name" value="Usp"/>
    <property type="match status" value="1"/>
</dbReference>
<dbReference type="InterPro" id="IPR006016">
    <property type="entry name" value="UspA"/>
</dbReference>
<accession>A0A1E5LFU6</accession>
<dbReference type="Proteomes" id="UP000095209">
    <property type="component" value="Unassembled WGS sequence"/>
</dbReference>
<feature type="domain" description="UspA" evidence="2">
    <location>
        <begin position="1"/>
        <end position="139"/>
    </location>
</feature>
<evidence type="ECO:0000313" key="3">
    <source>
        <dbReference type="EMBL" id="OEH92944.1"/>
    </source>
</evidence>
<protein>
    <submittedName>
        <fullName evidence="3">Universal stress protein</fullName>
    </submittedName>
</protein>
<evidence type="ECO:0000256" key="1">
    <source>
        <dbReference type="ARBA" id="ARBA00008791"/>
    </source>
</evidence>
<keyword evidence="4" id="KW-1185">Reference proteome</keyword>
<proteinExistence type="inferred from homology"/>
<dbReference type="PRINTS" id="PR01438">
    <property type="entry name" value="UNVRSLSTRESS"/>
</dbReference>
<dbReference type="InterPro" id="IPR014729">
    <property type="entry name" value="Rossmann-like_a/b/a_fold"/>
</dbReference>
<dbReference type="SUPFAM" id="SSF52402">
    <property type="entry name" value="Adenine nucleotide alpha hydrolases-like"/>
    <property type="match status" value="1"/>
</dbReference>
<dbReference type="RefSeq" id="WP_069717026.1">
    <property type="nucleotide sequence ID" value="NZ_MJEH01000020.1"/>
</dbReference>
<comment type="similarity">
    <text evidence="1">Belongs to the universal stress protein A family.</text>
</comment>
<dbReference type="Gene3D" id="3.40.50.620">
    <property type="entry name" value="HUPs"/>
    <property type="match status" value="1"/>
</dbReference>
<dbReference type="AlphaFoldDB" id="A0A1E5LFU6"/>
<reference evidence="3 4" key="1">
    <citation type="submission" date="2016-08" db="EMBL/GenBank/DDBJ databases">
        <title>Genome of Bacillus solimangrovi GH2-4.</title>
        <authorList>
            <person name="Lim S."/>
            <person name="Kim B.-C."/>
        </authorList>
    </citation>
    <scope>NUCLEOTIDE SEQUENCE [LARGE SCALE GENOMIC DNA]</scope>
    <source>
        <strain evidence="3 4">GH2-4</strain>
    </source>
</reference>
<dbReference type="STRING" id="1305675.BFG57_14315"/>
<comment type="caution">
    <text evidence="3">The sequence shown here is derived from an EMBL/GenBank/DDBJ whole genome shotgun (WGS) entry which is preliminary data.</text>
</comment>
<dbReference type="InterPro" id="IPR006015">
    <property type="entry name" value="Universal_stress_UspA"/>
</dbReference>
<dbReference type="CDD" id="cd00293">
    <property type="entry name" value="USP-like"/>
    <property type="match status" value="1"/>
</dbReference>
<sequence length="139" mass="15423">MFKKILLATDGSSHAIKAAEKAVGIAQQNDDATVEIIYVVDATTVKNEVLHHWDALDIHESRKNKFMQTEEMFEEAGISYKLRREYGDAGDKIVRIANDEGFDLVVVGSRGLNALQEMVLGSVSHKIAQRVESPVLIVK</sequence>
<dbReference type="EMBL" id="MJEH01000020">
    <property type="protein sequence ID" value="OEH92944.1"/>
    <property type="molecule type" value="Genomic_DNA"/>
</dbReference>
<gene>
    <name evidence="3" type="ORF">BFG57_14315</name>
</gene>
<organism evidence="3 4">
    <name type="scientific">Bacillus solimangrovi</name>
    <dbReference type="NCBI Taxonomy" id="1305675"/>
    <lineage>
        <taxon>Bacteria</taxon>
        <taxon>Bacillati</taxon>
        <taxon>Bacillota</taxon>
        <taxon>Bacilli</taxon>
        <taxon>Bacillales</taxon>
        <taxon>Bacillaceae</taxon>
        <taxon>Bacillus</taxon>
    </lineage>
</organism>
<dbReference type="OrthoDB" id="9777884at2"/>
<dbReference type="PANTHER" id="PTHR46268">
    <property type="entry name" value="STRESS RESPONSE PROTEIN NHAX"/>
    <property type="match status" value="1"/>
</dbReference>
<name>A0A1E5LFU6_9BACI</name>
<evidence type="ECO:0000313" key="4">
    <source>
        <dbReference type="Proteomes" id="UP000095209"/>
    </source>
</evidence>
<evidence type="ECO:0000259" key="2">
    <source>
        <dbReference type="Pfam" id="PF00582"/>
    </source>
</evidence>
<dbReference type="PANTHER" id="PTHR46268:SF6">
    <property type="entry name" value="UNIVERSAL STRESS PROTEIN UP12"/>
    <property type="match status" value="1"/>
</dbReference>